<accession>A0ABT5JNA8</accession>
<evidence type="ECO:0000313" key="3">
    <source>
        <dbReference type="Proteomes" id="UP001216558"/>
    </source>
</evidence>
<dbReference type="EMBL" id="JAQQXQ010000003">
    <property type="protein sequence ID" value="MDC8753996.1"/>
    <property type="molecule type" value="Genomic_DNA"/>
</dbReference>
<gene>
    <name evidence="2" type="ORF">OIK40_04980</name>
</gene>
<feature type="region of interest" description="Disordered" evidence="1">
    <location>
        <begin position="308"/>
        <end position="329"/>
    </location>
</feature>
<sequence length="389" mass="40963">MDRANHKPESLTLAAGRPAASAGAQARPSLRLISTGLRLAEPVVPADAAWADAFARLLGWLGIDVEAVELPRATGLRKVAGWARAAAAGAAAPQFAPWQAISPVALQNAGSSELPRADWTVSYLFDHGQGSAARGASIDLALMSPHPARCEAEEAGDPPVTRPAILEAMIRAARDEGREHIVIIAAARQRNALARQLLLIDRALTREGLELEILAVEQALPALMVPRPRWDALIVMPELRSIVFTLLAEASEVRAPWPMLWHDARGPVLVASEALGEAGARLSLDAVALVQALALTLQHAGMNSAARRLHESSARLRDSGTVTASRGSPAPYVTQVDDAQFVQLVCAGLPAGGRAVPQWRALGDVVSGGTGREDMRLYIVASGSSSSSS</sequence>
<proteinExistence type="predicted"/>
<evidence type="ECO:0000256" key="1">
    <source>
        <dbReference type="SAM" id="MobiDB-lite"/>
    </source>
</evidence>
<dbReference type="Proteomes" id="UP001216558">
    <property type="component" value="Unassembled WGS sequence"/>
</dbReference>
<dbReference type="RefSeq" id="WP_273676720.1">
    <property type="nucleotide sequence ID" value="NZ_JAQQXQ010000003.1"/>
</dbReference>
<organism evidence="2 3">
    <name type="scientific">Erythrobacter fulvus</name>
    <dbReference type="NCBI Taxonomy" id="2987523"/>
    <lineage>
        <taxon>Bacteria</taxon>
        <taxon>Pseudomonadati</taxon>
        <taxon>Pseudomonadota</taxon>
        <taxon>Alphaproteobacteria</taxon>
        <taxon>Sphingomonadales</taxon>
        <taxon>Erythrobacteraceae</taxon>
        <taxon>Erythrobacter/Porphyrobacter group</taxon>
        <taxon>Erythrobacter</taxon>
    </lineage>
</organism>
<keyword evidence="3" id="KW-1185">Reference proteome</keyword>
<evidence type="ECO:0000313" key="2">
    <source>
        <dbReference type="EMBL" id="MDC8753996.1"/>
    </source>
</evidence>
<reference evidence="2 3" key="1">
    <citation type="submission" date="2022-10" db="EMBL/GenBank/DDBJ databases">
        <title>Erythrobacter sp. sf7 Genome sequencing.</title>
        <authorList>
            <person name="Park S."/>
        </authorList>
    </citation>
    <scope>NUCLEOTIDE SEQUENCE [LARGE SCALE GENOMIC DNA]</scope>
    <source>
        <strain evidence="3">sf7</strain>
    </source>
</reference>
<protein>
    <submittedName>
        <fullName evidence="2">Uncharacterized protein</fullName>
    </submittedName>
</protein>
<name>A0ABT5JNA8_9SPHN</name>
<feature type="compositionally biased region" description="Basic and acidic residues" evidence="1">
    <location>
        <begin position="308"/>
        <end position="318"/>
    </location>
</feature>
<feature type="region of interest" description="Disordered" evidence="1">
    <location>
        <begin position="1"/>
        <end position="22"/>
    </location>
</feature>
<comment type="caution">
    <text evidence="2">The sequence shown here is derived from an EMBL/GenBank/DDBJ whole genome shotgun (WGS) entry which is preliminary data.</text>
</comment>